<keyword evidence="4" id="KW-0282">Flagellum</keyword>
<evidence type="ECO:0000256" key="3">
    <source>
        <dbReference type="SAM" id="Phobius"/>
    </source>
</evidence>
<dbReference type="EMBL" id="JACIJS010000003">
    <property type="protein sequence ID" value="MBB5515238.1"/>
    <property type="molecule type" value="Genomic_DNA"/>
</dbReference>
<dbReference type="AlphaFoldDB" id="A0A840WJG2"/>
<feature type="compositionally biased region" description="Basic and acidic residues" evidence="2">
    <location>
        <begin position="9"/>
        <end position="30"/>
    </location>
</feature>
<comment type="similarity">
    <text evidence="1">Belongs to the type III secretion exporter family.</text>
</comment>
<evidence type="ECO:0000313" key="5">
    <source>
        <dbReference type="Proteomes" id="UP000553766"/>
    </source>
</evidence>
<dbReference type="Proteomes" id="UP000553766">
    <property type="component" value="Unassembled WGS sequence"/>
</dbReference>
<keyword evidence="3" id="KW-0472">Membrane</keyword>
<organism evidence="4 5">
    <name type="scientific">Rubricella aquisinus</name>
    <dbReference type="NCBI Taxonomy" id="2028108"/>
    <lineage>
        <taxon>Bacteria</taxon>
        <taxon>Pseudomonadati</taxon>
        <taxon>Pseudomonadota</taxon>
        <taxon>Alphaproteobacteria</taxon>
        <taxon>Rhodobacterales</taxon>
        <taxon>Paracoccaceae</taxon>
        <taxon>Rubricella</taxon>
    </lineage>
</organism>
<dbReference type="RefSeq" id="WP_184009618.1">
    <property type="nucleotide sequence ID" value="NZ_JACIJS010000003.1"/>
</dbReference>
<dbReference type="PRINTS" id="PR00950">
    <property type="entry name" value="TYPE3IMSPROT"/>
</dbReference>
<keyword evidence="4" id="KW-0966">Cell projection</keyword>
<dbReference type="PANTHER" id="PTHR30531:SF14">
    <property type="entry name" value="SURFACE PRESENTATION OF ANTIGENS PROTEIN SPAS"/>
    <property type="match status" value="1"/>
</dbReference>
<dbReference type="Gene3D" id="6.10.250.2080">
    <property type="match status" value="1"/>
</dbReference>
<keyword evidence="4" id="KW-0969">Cilium</keyword>
<dbReference type="GO" id="GO:0005886">
    <property type="term" value="C:plasma membrane"/>
    <property type="evidence" value="ECO:0007669"/>
    <property type="project" value="TreeGrafter"/>
</dbReference>
<dbReference type="GO" id="GO:0009306">
    <property type="term" value="P:protein secretion"/>
    <property type="evidence" value="ECO:0007669"/>
    <property type="project" value="InterPro"/>
</dbReference>
<accession>A0A840WJG2</accession>
<evidence type="ECO:0000313" key="4">
    <source>
        <dbReference type="EMBL" id="MBB5515238.1"/>
    </source>
</evidence>
<keyword evidence="3" id="KW-1133">Transmembrane helix</keyword>
<feature type="transmembrane region" description="Helical" evidence="3">
    <location>
        <begin position="152"/>
        <end position="170"/>
    </location>
</feature>
<gene>
    <name evidence="4" type="ORF">FHS89_001248</name>
</gene>
<dbReference type="InterPro" id="IPR006135">
    <property type="entry name" value="T3SS_substrate_exporter"/>
</dbReference>
<dbReference type="SUPFAM" id="SSF160544">
    <property type="entry name" value="EscU C-terminal domain-like"/>
    <property type="match status" value="1"/>
</dbReference>
<feature type="transmembrane region" description="Helical" evidence="3">
    <location>
        <begin position="190"/>
        <end position="213"/>
    </location>
</feature>
<reference evidence="4 5" key="1">
    <citation type="submission" date="2020-08" db="EMBL/GenBank/DDBJ databases">
        <title>Genomic Encyclopedia of Type Strains, Phase IV (KMG-IV): sequencing the most valuable type-strain genomes for metagenomic binning, comparative biology and taxonomic classification.</title>
        <authorList>
            <person name="Goeker M."/>
        </authorList>
    </citation>
    <scope>NUCLEOTIDE SEQUENCE [LARGE SCALE GENOMIC DNA]</scope>
    <source>
        <strain evidence="4 5">DSM 103377</strain>
    </source>
</reference>
<dbReference type="InterPro" id="IPR029025">
    <property type="entry name" value="T3SS_substrate_exporter_C"/>
</dbReference>
<comment type="caution">
    <text evidence="4">The sequence shown here is derived from an EMBL/GenBank/DDBJ whole genome shotgun (WGS) entry which is preliminary data.</text>
</comment>
<keyword evidence="5" id="KW-1185">Reference proteome</keyword>
<keyword evidence="3" id="KW-0812">Transmembrane</keyword>
<protein>
    <submittedName>
        <fullName evidence="4">Flagellar biosynthetic protein FlhB</fullName>
    </submittedName>
</protein>
<feature type="transmembrane region" description="Helical" evidence="3">
    <location>
        <begin position="33"/>
        <end position="51"/>
    </location>
</feature>
<sequence>MSDAGGQDGQEKSHDPTPQRLDRARREGDVPRSLDAAAAAGYVGLLVAILADGPGIIMRTGDALAAPFRSVDQLLISSSPRGQFMAWANDVAAALSPLFLVPLLAVILSLVAQRAFAPAGEKLIPKLSRISLIATAKQKFGRAGLVEFLKSVVKLVALAIALTVILIARLDEIVGAARAGPNAAALLMGSIFMTLLLATVAITGLIALIDLIWQQIEHRHKLRMSFQELRDEMKESEGDPYQKSARRARAEEIATNRMLADVPKADVIIVNPTHYAVALHWSRAPGSAPIVSAKGTDEIAARIREIAAEHGIPIHSDPPTARAIHATVKIGMEIPEKQYRAVAAALRYAEQVRAMSRAARS</sequence>
<evidence type="ECO:0000256" key="2">
    <source>
        <dbReference type="SAM" id="MobiDB-lite"/>
    </source>
</evidence>
<dbReference type="PANTHER" id="PTHR30531">
    <property type="entry name" value="FLAGELLAR BIOSYNTHETIC PROTEIN FLHB"/>
    <property type="match status" value="1"/>
</dbReference>
<feature type="region of interest" description="Disordered" evidence="2">
    <location>
        <begin position="1"/>
        <end position="30"/>
    </location>
</feature>
<name>A0A840WJG2_9RHOB</name>
<feature type="transmembrane region" description="Helical" evidence="3">
    <location>
        <begin position="91"/>
        <end position="112"/>
    </location>
</feature>
<proteinExistence type="inferred from homology"/>
<dbReference type="Pfam" id="PF01312">
    <property type="entry name" value="Bac_export_2"/>
    <property type="match status" value="1"/>
</dbReference>
<evidence type="ECO:0000256" key="1">
    <source>
        <dbReference type="ARBA" id="ARBA00010690"/>
    </source>
</evidence>
<dbReference type="Gene3D" id="3.40.1690.10">
    <property type="entry name" value="secretion proteins EscU"/>
    <property type="match status" value="1"/>
</dbReference>